<evidence type="ECO:0000256" key="2">
    <source>
        <dbReference type="ARBA" id="ARBA00022473"/>
    </source>
</evidence>
<evidence type="ECO:0000256" key="5">
    <source>
        <dbReference type="ARBA" id="ARBA00023242"/>
    </source>
</evidence>
<dbReference type="InterPro" id="IPR020479">
    <property type="entry name" value="HD_metazoa"/>
</dbReference>
<name>A0AA39F0Y6_9HYME</name>
<dbReference type="Pfam" id="PF00046">
    <property type="entry name" value="Homeodomain"/>
    <property type="match status" value="1"/>
</dbReference>
<dbReference type="GO" id="GO:0000981">
    <property type="term" value="F:DNA-binding transcription factor activity, RNA polymerase II-specific"/>
    <property type="evidence" value="ECO:0007669"/>
    <property type="project" value="InterPro"/>
</dbReference>
<feature type="region of interest" description="Disordered" evidence="8">
    <location>
        <begin position="708"/>
        <end position="785"/>
    </location>
</feature>
<evidence type="ECO:0000256" key="8">
    <source>
        <dbReference type="SAM" id="MobiDB-lite"/>
    </source>
</evidence>
<dbReference type="FunFam" id="1.10.10.60:FF:000176">
    <property type="entry name" value="pancreas/duodenum homeobox protein 1"/>
    <property type="match status" value="1"/>
</dbReference>
<organism evidence="10 11">
    <name type="scientific">Microctonus aethiopoides</name>
    <dbReference type="NCBI Taxonomy" id="144406"/>
    <lineage>
        <taxon>Eukaryota</taxon>
        <taxon>Metazoa</taxon>
        <taxon>Ecdysozoa</taxon>
        <taxon>Arthropoda</taxon>
        <taxon>Hexapoda</taxon>
        <taxon>Insecta</taxon>
        <taxon>Pterygota</taxon>
        <taxon>Neoptera</taxon>
        <taxon>Endopterygota</taxon>
        <taxon>Hymenoptera</taxon>
        <taxon>Apocrita</taxon>
        <taxon>Ichneumonoidea</taxon>
        <taxon>Braconidae</taxon>
        <taxon>Euphorinae</taxon>
        <taxon>Microctonus</taxon>
    </lineage>
</organism>
<dbReference type="SMART" id="SM00389">
    <property type="entry name" value="HOX"/>
    <property type="match status" value="1"/>
</dbReference>
<dbReference type="PROSITE" id="PS00027">
    <property type="entry name" value="HOMEOBOX_1"/>
    <property type="match status" value="1"/>
</dbReference>
<dbReference type="GO" id="GO:0003677">
    <property type="term" value="F:DNA binding"/>
    <property type="evidence" value="ECO:0007669"/>
    <property type="project" value="UniProtKB-UniRule"/>
</dbReference>
<evidence type="ECO:0000256" key="7">
    <source>
        <dbReference type="RuleBase" id="RU000682"/>
    </source>
</evidence>
<feature type="compositionally biased region" description="Polar residues" evidence="8">
    <location>
        <begin position="717"/>
        <end position="753"/>
    </location>
</feature>
<dbReference type="InterPro" id="IPR001827">
    <property type="entry name" value="Homeobox_Antennapedia_CS"/>
</dbReference>
<dbReference type="Gene3D" id="1.10.10.60">
    <property type="entry name" value="Homeodomain-like"/>
    <property type="match status" value="1"/>
</dbReference>
<dbReference type="PANTHER" id="PTHR24333">
    <property type="entry name" value="HOMEO BOX HB9 LIKE A-RELATED"/>
    <property type="match status" value="1"/>
</dbReference>
<evidence type="ECO:0000256" key="3">
    <source>
        <dbReference type="ARBA" id="ARBA00023125"/>
    </source>
</evidence>
<evidence type="ECO:0000313" key="10">
    <source>
        <dbReference type="EMBL" id="KAK0160650.1"/>
    </source>
</evidence>
<feature type="domain" description="Homeobox" evidence="9">
    <location>
        <begin position="181"/>
        <end position="241"/>
    </location>
</feature>
<dbReference type="InterPro" id="IPR001356">
    <property type="entry name" value="HD"/>
</dbReference>
<feature type="compositionally biased region" description="Basic and acidic residues" evidence="8">
    <location>
        <begin position="243"/>
        <end position="259"/>
    </location>
</feature>
<dbReference type="PANTHER" id="PTHR24333:SF13">
    <property type="entry name" value="HOMEOBOX DOMAIN-CONTAINING PROTEIN"/>
    <property type="match status" value="1"/>
</dbReference>
<keyword evidence="2" id="KW-0217">Developmental protein</keyword>
<protein>
    <recommendedName>
        <fullName evidence="9">Homeobox domain-containing protein</fullName>
    </recommendedName>
</protein>
<evidence type="ECO:0000256" key="1">
    <source>
        <dbReference type="ARBA" id="ARBA00004123"/>
    </source>
</evidence>
<feature type="compositionally biased region" description="Basic and acidic residues" evidence="8">
    <location>
        <begin position="356"/>
        <end position="366"/>
    </location>
</feature>
<feature type="compositionally biased region" description="Low complexity" evidence="8">
    <location>
        <begin position="775"/>
        <end position="785"/>
    </location>
</feature>
<dbReference type="PROSITE" id="PS50071">
    <property type="entry name" value="HOMEOBOX_2"/>
    <property type="match status" value="1"/>
</dbReference>
<reference evidence="10" key="1">
    <citation type="journal article" date="2023" name="bioRxiv">
        <title>Scaffold-level genome assemblies of two parasitoid biocontrol wasps reveal the parthenogenesis mechanism and an associated novel virus.</title>
        <authorList>
            <person name="Inwood S."/>
            <person name="Skelly J."/>
            <person name="Guhlin J."/>
            <person name="Harrop T."/>
            <person name="Goldson S."/>
            <person name="Dearden P."/>
        </authorList>
    </citation>
    <scope>NUCLEOTIDE SEQUENCE</scope>
    <source>
        <strain evidence="10">Irish</strain>
        <tissue evidence="10">Whole body</tissue>
    </source>
</reference>
<sequence length="859" mass="95386">MRQEHSSFQNKDLSIQQIPNNIKLPETKFSSIKVNKTYIEEVKTRALTPIDLADDRCSNTTAVDGGFWLASVVAGAGSGASLPPHVPHSTMDPTCGTAETGFINSQPSMAEFMTALPQITNDGSLQQSPNTGPISPGTHHPTYHNMMDTHGVTDSSNVNVPEYPWMKEKKTTRKNSQQENGLPRRLRTAYTNTQLLELEKEFHFNKYLCRPRRIEIAASLDLTERQVKVWFQNRRMKHKRQTLSKEDGDDKDSSLGDSVEKHKIDKLMIDEDEKKSCHNCDISGVPDVGSTITEKTDCTSMRPGNNNNNNNNTNNNNSPSAANNNGTGSTTQFNNNSNGASSIGSTNSASSTFEKMLADDDSRSNEDNEIVSSNMTANTFTNNVNIKVESGNKSPNIGKNKITISKKSPTMLKESCLITNERVLQAMPDSTNPTLSGQCSSTRSITPSSKPGTPVQLQQGSPLSISSTHSTYLQRSRSSPTSTNAIQTPAILHGNINNNTTGSMSPHNTKNHSNNLQTHCQTQRNMYQQLKINEYRNELPINRQNINPDHHIQSQNLYTNRDNCQTRGINPPEIHPIYPRPNQVTSSRISHHSRSTTAAHQIYNASMQYHQQTHYSTTQEYNGYSQNASTFHSSYQRNIQDINNYNTNHNYSQSHNEHSADDYVTSNSYSYSVNGTYHTGSDSLNPHGNSAISHQSTAEHQHYYNEIHTGGQRQHRQQPSENYSTIHLNSPDYRTNTSCHTNSYYEQNSQLQQAHHGGEASNIPRHYVPSPDQFPTTPGITTTSSTPTAAAAAVITSSDNVVGQSDNNNETYNNFGNFYGDTTHVTAPIISVDNSNSSSDFNFLSNLANDFAPEYYQLS</sequence>
<dbReference type="InterPro" id="IPR050848">
    <property type="entry name" value="Homeobox_TF"/>
</dbReference>
<reference evidence="10" key="2">
    <citation type="submission" date="2023-03" db="EMBL/GenBank/DDBJ databases">
        <authorList>
            <person name="Inwood S.N."/>
            <person name="Skelly J.G."/>
            <person name="Guhlin J."/>
            <person name="Harrop T.W.R."/>
            <person name="Goldson S.G."/>
            <person name="Dearden P.K."/>
        </authorList>
    </citation>
    <scope>NUCLEOTIDE SEQUENCE</scope>
    <source>
        <strain evidence="10">Irish</strain>
        <tissue evidence="10">Whole body</tissue>
    </source>
</reference>
<evidence type="ECO:0000256" key="4">
    <source>
        <dbReference type="ARBA" id="ARBA00023155"/>
    </source>
</evidence>
<feature type="region of interest" description="Disordered" evidence="8">
    <location>
        <begin position="428"/>
        <end position="515"/>
    </location>
</feature>
<dbReference type="CDD" id="cd00086">
    <property type="entry name" value="homeodomain"/>
    <property type="match status" value="1"/>
</dbReference>
<dbReference type="GO" id="GO:0048513">
    <property type="term" value="P:animal organ development"/>
    <property type="evidence" value="ECO:0007669"/>
    <property type="project" value="UniProtKB-ARBA"/>
</dbReference>
<feature type="DNA-binding region" description="Homeobox" evidence="6">
    <location>
        <begin position="183"/>
        <end position="242"/>
    </location>
</feature>
<proteinExistence type="predicted"/>
<dbReference type="SUPFAM" id="SSF46689">
    <property type="entry name" value="Homeodomain-like"/>
    <property type="match status" value="1"/>
</dbReference>
<feature type="compositionally biased region" description="Low complexity" evidence="8">
    <location>
        <begin position="334"/>
        <end position="352"/>
    </location>
</feature>
<dbReference type="PRINTS" id="PR00024">
    <property type="entry name" value="HOMEOBOX"/>
</dbReference>
<comment type="caution">
    <text evidence="10">The sequence shown here is derived from an EMBL/GenBank/DDBJ whole genome shotgun (WGS) entry which is preliminary data.</text>
</comment>
<feature type="compositionally biased region" description="Polar residues" evidence="8">
    <location>
        <begin position="428"/>
        <end position="487"/>
    </location>
</feature>
<keyword evidence="3 6" id="KW-0238">DNA-binding</keyword>
<feature type="region of interest" description="Disordered" evidence="8">
    <location>
        <begin position="237"/>
        <end position="259"/>
    </location>
</feature>
<feature type="region of interest" description="Disordered" evidence="8">
    <location>
        <begin position="278"/>
        <end position="376"/>
    </location>
</feature>
<keyword evidence="5 6" id="KW-0539">Nucleus</keyword>
<dbReference type="PROSITE" id="PS00032">
    <property type="entry name" value="ANTENNAPEDIA"/>
    <property type="match status" value="1"/>
</dbReference>
<dbReference type="InterPro" id="IPR009057">
    <property type="entry name" value="Homeodomain-like_sf"/>
</dbReference>
<evidence type="ECO:0000256" key="6">
    <source>
        <dbReference type="PROSITE-ProRule" id="PRU00108"/>
    </source>
</evidence>
<keyword evidence="4 6" id="KW-0371">Homeobox</keyword>
<feature type="compositionally biased region" description="Polar residues" evidence="8">
    <location>
        <begin position="495"/>
        <end position="515"/>
    </location>
</feature>
<dbReference type="InterPro" id="IPR017970">
    <property type="entry name" value="Homeobox_CS"/>
</dbReference>
<feature type="compositionally biased region" description="Low complexity" evidence="8">
    <location>
        <begin position="303"/>
        <end position="327"/>
    </location>
</feature>
<dbReference type="GO" id="GO:0005634">
    <property type="term" value="C:nucleus"/>
    <property type="evidence" value="ECO:0007669"/>
    <property type="project" value="UniProtKB-SubCell"/>
</dbReference>
<gene>
    <name evidence="10" type="ORF">PV328_008036</name>
</gene>
<accession>A0AA39F0Y6</accession>
<evidence type="ECO:0000259" key="9">
    <source>
        <dbReference type="PROSITE" id="PS50071"/>
    </source>
</evidence>
<evidence type="ECO:0000313" key="11">
    <source>
        <dbReference type="Proteomes" id="UP001168990"/>
    </source>
</evidence>
<dbReference type="Proteomes" id="UP001168990">
    <property type="component" value="Unassembled WGS sequence"/>
</dbReference>
<dbReference type="EMBL" id="JAQQBS010001423">
    <property type="protein sequence ID" value="KAK0160650.1"/>
    <property type="molecule type" value="Genomic_DNA"/>
</dbReference>
<keyword evidence="11" id="KW-1185">Reference proteome</keyword>
<dbReference type="AlphaFoldDB" id="A0AA39F0Y6"/>
<comment type="subcellular location">
    <subcellularLocation>
        <location evidence="1 6 7">Nucleus</location>
    </subcellularLocation>
</comment>